<keyword evidence="3" id="KW-1185">Reference proteome</keyword>
<reference evidence="2 3" key="1">
    <citation type="submission" date="2019-07" db="EMBL/GenBank/DDBJ databases">
        <title>Whole genome shotgun sequence of Nocardia ninae NBRC 108245.</title>
        <authorList>
            <person name="Hosoyama A."/>
            <person name="Uohara A."/>
            <person name="Ohji S."/>
            <person name="Ichikawa N."/>
        </authorList>
    </citation>
    <scope>NUCLEOTIDE SEQUENCE [LARGE SCALE GENOMIC DNA]</scope>
    <source>
        <strain evidence="2 3">NBRC 108245</strain>
    </source>
</reference>
<feature type="chain" id="PRO_5021788309" description="DUF732 domain-containing protein" evidence="1">
    <location>
        <begin position="27"/>
        <end position="195"/>
    </location>
</feature>
<gene>
    <name evidence="2" type="ORF">NN4_77780</name>
</gene>
<proteinExistence type="predicted"/>
<dbReference type="Proteomes" id="UP000321424">
    <property type="component" value="Unassembled WGS sequence"/>
</dbReference>
<evidence type="ECO:0008006" key="4">
    <source>
        <dbReference type="Google" id="ProtNLM"/>
    </source>
</evidence>
<dbReference type="AlphaFoldDB" id="A0A511MRR0"/>
<dbReference type="EMBL" id="BJXA01000091">
    <property type="protein sequence ID" value="GEM43259.1"/>
    <property type="molecule type" value="Genomic_DNA"/>
</dbReference>
<protein>
    <recommendedName>
        <fullName evidence="4">DUF732 domain-containing protein</fullName>
    </recommendedName>
</protein>
<dbReference type="RefSeq" id="WP_147141591.1">
    <property type="nucleotide sequence ID" value="NZ_BJXA01000091.1"/>
</dbReference>
<comment type="caution">
    <text evidence="2">The sequence shown here is derived from an EMBL/GenBank/DDBJ whole genome shotgun (WGS) entry which is preliminary data.</text>
</comment>
<evidence type="ECO:0000313" key="3">
    <source>
        <dbReference type="Proteomes" id="UP000321424"/>
    </source>
</evidence>
<keyword evidence="1" id="KW-0732">Signal</keyword>
<evidence type="ECO:0000256" key="1">
    <source>
        <dbReference type="SAM" id="SignalP"/>
    </source>
</evidence>
<sequence>MRKLHAFSLSTIALVMLSGSAGTAAAGPDSDDQNLASYLLRVPLPGPATDLEIITPEKYTKLNQAFCSKDEFSEKMLKDIDTVYKKALPVVFGTPEAPKDPIAEARQEVLGTAELTNEARWKLCPGKTERISDTQAAYHKALVRHIKEDGTTPAEKLREEGMTAEDKKDVTVDIWAMRLSGFKTAFQKYLSPTEI</sequence>
<organism evidence="2 3">
    <name type="scientific">Nocardia ninae NBRC 108245</name>
    <dbReference type="NCBI Taxonomy" id="1210091"/>
    <lineage>
        <taxon>Bacteria</taxon>
        <taxon>Bacillati</taxon>
        <taxon>Actinomycetota</taxon>
        <taxon>Actinomycetes</taxon>
        <taxon>Mycobacteriales</taxon>
        <taxon>Nocardiaceae</taxon>
        <taxon>Nocardia</taxon>
    </lineage>
</organism>
<feature type="signal peptide" evidence="1">
    <location>
        <begin position="1"/>
        <end position="26"/>
    </location>
</feature>
<name>A0A511MRR0_9NOCA</name>
<evidence type="ECO:0000313" key="2">
    <source>
        <dbReference type="EMBL" id="GEM43259.1"/>
    </source>
</evidence>
<accession>A0A511MRR0</accession>